<accession>A0ABU4W1J0</accession>
<sequence>MPPSVANLEILNRIERRYRLPLGYFKEKLPYQSRAGIGYDIGDDVSPAERRRLAWHLPDDFNLLPEEKRAEILEWVRRVILTGATEYRRYQALATKQRYAIRFPGVTYGGSHRPMTSPRNVVDKSNDELEDSDMLSGVIDAPARLALEMANLMSFKNATLTAVGFKRNGVWGEETASQKLEHLGLMFGALAAERGCQSKPHCASPSAYGKPRKKD</sequence>
<name>A0ABU4W1J0_9HYPH</name>
<protein>
    <submittedName>
        <fullName evidence="1">Uncharacterized protein</fullName>
    </submittedName>
</protein>
<comment type="caution">
    <text evidence="1">The sequence shown here is derived from an EMBL/GenBank/DDBJ whole genome shotgun (WGS) entry which is preliminary data.</text>
</comment>
<reference evidence="1" key="1">
    <citation type="journal article" date="2023" name="Phytobiomes J">
        <title>Deciphering the key players within the bacterial microbiota associated with aerial crown gall tumors on rhododendron: Insights into the gallobiome.</title>
        <authorList>
            <person name="Kuzmanovic N."/>
            <person name="Nesme J."/>
            <person name="Wolf J."/>
            <person name="Neumann-Schaal M."/>
            <person name="Petersen J."/>
            <person name="Fernandez-Gnecco G."/>
            <person name="Sproeer C."/>
            <person name="Bunk B."/>
            <person name="Overmann J."/>
            <person name="Sorensen S.J."/>
            <person name="Idczak E."/>
            <person name="Smalla K."/>
        </authorList>
    </citation>
    <scope>NUCLEOTIDE SEQUENCE [LARGE SCALE GENOMIC DNA]</scope>
    <source>
        <strain evidence="1">Rho-14.1</strain>
    </source>
</reference>
<keyword evidence="2" id="KW-1185">Reference proteome</keyword>
<dbReference type="RefSeq" id="WP_206591506.1">
    <property type="nucleotide sequence ID" value="NZ_CP192766.1"/>
</dbReference>
<dbReference type="Proteomes" id="UP001277561">
    <property type="component" value="Unassembled WGS sequence"/>
</dbReference>
<evidence type="ECO:0000313" key="2">
    <source>
        <dbReference type="Proteomes" id="UP001277561"/>
    </source>
</evidence>
<proteinExistence type="predicted"/>
<organism evidence="1 2">
    <name type="scientific">Agrobacterium rosae</name>
    <dbReference type="NCBI Taxonomy" id="1972867"/>
    <lineage>
        <taxon>Bacteria</taxon>
        <taxon>Pseudomonadati</taxon>
        <taxon>Pseudomonadota</taxon>
        <taxon>Alphaproteobacteria</taxon>
        <taxon>Hyphomicrobiales</taxon>
        <taxon>Rhizobiaceae</taxon>
        <taxon>Rhizobium/Agrobacterium group</taxon>
        <taxon>Agrobacterium</taxon>
    </lineage>
</organism>
<gene>
    <name evidence="1" type="ORF">RMS29_20675</name>
</gene>
<dbReference type="EMBL" id="JAVRAD010000011">
    <property type="protein sequence ID" value="MDX8331639.1"/>
    <property type="molecule type" value="Genomic_DNA"/>
</dbReference>
<evidence type="ECO:0000313" key="1">
    <source>
        <dbReference type="EMBL" id="MDX8331639.1"/>
    </source>
</evidence>